<feature type="domain" description="Response regulatory" evidence="11">
    <location>
        <begin position="636"/>
        <end position="752"/>
    </location>
</feature>
<dbReference type="CDD" id="cd19924">
    <property type="entry name" value="REC_CheV-like"/>
    <property type="match status" value="1"/>
</dbReference>
<dbReference type="InterPro" id="IPR003594">
    <property type="entry name" value="HATPase_dom"/>
</dbReference>
<dbReference type="Pfam" id="PF01584">
    <property type="entry name" value="CheW"/>
    <property type="match status" value="1"/>
</dbReference>
<organism evidence="14 15">
    <name type="scientific">Pseudomonas agronomica</name>
    <dbReference type="NCBI Taxonomy" id="2979328"/>
    <lineage>
        <taxon>Bacteria</taxon>
        <taxon>Pseudomonadati</taxon>
        <taxon>Pseudomonadota</taxon>
        <taxon>Gammaproteobacteria</taxon>
        <taxon>Pseudomonadales</taxon>
        <taxon>Pseudomonadaceae</taxon>
        <taxon>Pseudomonas</taxon>
    </lineage>
</organism>
<evidence type="ECO:0000313" key="14">
    <source>
        <dbReference type="EMBL" id="MCW1247016.1"/>
    </source>
</evidence>
<evidence type="ECO:0000256" key="4">
    <source>
        <dbReference type="ARBA" id="ARBA00022679"/>
    </source>
</evidence>
<dbReference type="SUPFAM" id="SSF52172">
    <property type="entry name" value="CheY-like"/>
    <property type="match status" value="1"/>
</dbReference>
<dbReference type="EC" id="2.7.13.3" evidence="2"/>
<name>A0ABT3FD36_9PSED</name>
<dbReference type="Proteomes" id="UP001061999">
    <property type="component" value="Unassembled WGS sequence"/>
</dbReference>
<dbReference type="Gene3D" id="2.30.30.40">
    <property type="entry name" value="SH3 Domains"/>
    <property type="match status" value="1"/>
</dbReference>
<dbReference type="Gene3D" id="3.30.565.10">
    <property type="entry name" value="Histidine kinase-like ATPase, C-terminal domain"/>
    <property type="match status" value="1"/>
</dbReference>
<feature type="domain" description="CheW-like" evidence="12">
    <location>
        <begin position="480"/>
        <end position="614"/>
    </location>
</feature>
<feature type="modified residue" description="4-aspartylphosphate" evidence="8">
    <location>
        <position position="685"/>
    </location>
</feature>
<feature type="domain" description="Histidine kinase" evidence="10">
    <location>
        <begin position="239"/>
        <end position="478"/>
    </location>
</feature>
<dbReference type="PROSITE" id="PS50110">
    <property type="entry name" value="RESPONSE_REGULATORY"/>
    <property type="match status" value="1"/>
</dbReference>
<dbReference type="CDD" id="cd16916">
    <property type="entry name" value="HATPase_CheA-like"/>
    <property type="match status" value="1"/>
</dbReference>
<evidence type="ECO:0000256" key="3">
    <source>
        <dbReference type="ARBA" id="ARBA00022553"/>
    </source>
</evidence>
<evidence type="ECO:0000256" key="8">
    <source>
        <dbReference type="PROSITE-ProRule" id="PRU00169"/>
    </source>
</evidence>
<dbReference type="InterPro" id="IPR005467">
    <property type="entry name" value="His_kinase_dom"/>
</dbReference>
<proteinExistence type="predicted"/>
<dbReference type="InterPro" id="IPR051315">
    <property type="entry name" value="Bact_Chemotaxis_CheA"/>
</dbReference>
<keyword evidence="15" id="KW-1185">Reference proteome</keyword>
<accession>A0ABT3FD36</accession>
<dbReference type="EMBL" id="JAOSHO010000404">
    <property type="protein sequence ID" value="MCW1247016.1"/>
    <property type="molecule type" value="Genomic_DNA"/>
</dbReference>
<dbReference type="InterPro" id="IPR011006">
    <property type="entry name" value="CheY-like_superfamily"/>
</dbReference>
<keyword evidence="3 8" id="KW-0597">Phosphoprotein</keyword>
<dbReference type="CDD" id="cd00088">
    <property type="entry name" value="HPT"/>
    <property type="match status" value="1"/>
</dbReference>
<dbReference type="InterPro" id="IPR036890">
    <property type="entry name" value="HATPase_C_sf"/>
</dbReference>
<dbReference type="SMART" id="SM00073">
    <property type="entry name" value="HPT"/>
    <property type="match status" value="1"/>
</dbReference>
<evidence type="ECO:0000259" key="10">
    <source>
        <dbReference type="PROSITE" id="PS50109"/>
    </source>
</evidence>
<dbReference type="PANTHER" id="PTHR43395:SF1">
    <property type="entry name" value="CHEMOTAXIS PROTEIN CHEA"/>
    <property type="match status" value="1"/>
</dbReference>
<dbReference type="Gene3D" id="1.20.120.160">
    <property type="entry name" value="HPT domain"/>
    <property type="match status" value="1"/>
</dbReference>
<comment type="caution">
    <text evidence="14">The sequence shown here is derived from an EMBL/GenBank/DDBJ whole genome shotgun (WGS) entry which is preliminary data.</text>
</comment>
<dbReference type="InterPro" id="IPR036061">
    <property type="entry name" value="CheW-like_dom_sf"/>
</dbReference>
<evidence type="ECO:0000256" key="7">
    <source>
        <dbReference type="PROSITE-ProRule" id="PRU00110"/>
    </source>
</evidence>
<dbReference type="Pfam" id="PF01627">
    <property type="entry name" value="Hpt"/>
    <property type="match status" value="1"/>
</dbReference>
<dbReference type="SUPFAM" id="SSF55874">
    <property type="entry name" value="ATPase domain of HSP90 chaperone/DNA topoisomerase II/histidine kinase"/>
    <property type="match status" value="1"/>
</dbReference>
<dbReference type="PANTHER" id="PTHR43395">
    <property type="entry name" value="SENSOR HISTIDINE KINASE CHEA"/>
    <property type="match status" value="1"/>
</dbReference>
<dbReference type="InterPro" id="IPR036641">
    <property type="entry name" value="HPT_dom_sf"/>
</dbReference>
<evidence type="ECO:0000259" key="11">
    <source>
        <dbReference type="PROSITE" id="PS50110"/>
    </source>
</evidence>
<dbReference type="InterPro" id="IPR001789">
    <property type="entry name" value="Sig_transdc_resp-reg_receiver"/>
</dbReference>
<dbReference type="InterPro" id="IPR004358">
    <property type="entry name" value="Sig_transdc_His_kin-like_C"/>
</dbReference>
<dbReference type="PROSITE" id="PS50851">
    <property type="entry name" value="CHEW"/>
    <property type="match status" value="1"/>
</dbReference>
<dbReference type="SMART" id="SM00448">
    <property type="entry name" value="REC"/>
    <property type="match status" value="1"/>
</dbReference>
<dbReference type="RefSeq" id="WP_264430624.1">
    <property type="nucleotide sequence ID" value="NZ_JAOSHO010000404.1"/>
</dbReference>
<feature type="region of interest" description="Disordered" evidence="9">
    <location>
        <begin position="155"/>
        <end position="177"/>
    </location>
</feature>
<dbReference type="SMART" id="SM00387">
    <property type="entry name" value="HATPase_c"/>
    <property type="match status" value="1"/>
</dbReference>
<evidence type="ECO:0000256" key="5">
    <source>
        <dbReference type="ARBA" id="ARBA00022777"/>
    </source>
</evidence>
<evidence type="ECO:0000256" key="1">
    <source>
        <dbReference type="ARBA" id="ARBA00000085"/>
    </source>
</evidence>
<dbReference type="PROSITE" id="PS50109">
    <property type="entry name" value="HIS_KIN"/>
    <property type="match status" value="1"/>
</dbReference>
<dbReference type="SMART" id="SM00260">
    <property type="entry name" value="CheW"/>
    <property type="match status" value="1"/>
</dbReference>
<dbReference type="PROSITE" id="PS50894">
    <property type="entry name" value="HPT"/>
    <property type="match status" value="1"/>
</dbReference>
<evidence type="ECO:0000256" key="6">
    <source>
        <dbReference type="ARBA" id="ARBA00023012"/>
    </source>
</evidence>
<dbReference type="Gene3D" id="3.40.50.2300">
    <property type="match status" value="1"/>
</dbReference>
<evidence type="ECO:0000256" key="9">
    <source>
        <dbReference type="SAM" id="MobiDB-lite"/>
    </source>
</evidence>
<dbReference type="Pfam" id="PF02518">
    <property type="entry name" value="HATPase_c"/>
    <property type="match status" value="1"/>
</dbReference>
<dbReference type="GO" id="GO:0016301">
    <property type="term" value="F:kinase activity"/>
    <property type="evidence" value="ECO:0007669"/>
    <property type="project" value="UniProtKB-KW"/>
</dbReference>
<feature type="modified residue" description="Phosphohistidine" evidence="7">
    <location>
        <position position="51"/>
    </location>
</feature>
<protein>
    <recommendedName>
        <fullName evidence="2">histidine kinase</fullName>
        <ecNumber evidence="2">2.7.13.3</ecNumber>
    </recommendedName>
</protein>
<dbReference type="SUPFAM" id="SSF50341">
    <property type="entry name" value="CheW-like"/>
    <property type="match status" value="1"/>
</dbReference>
<evidence type="ECO:0000313" key="15">
    <source>
        <dbReference type="Proteomes" id="UP001061999"/>
    </source>
</evidence>
<sequence length="758" mass="83521">MTPDQMRDASLLELFSLEAEAQTQVLSAGLLALERDPTQADHLESCMRAAHSLKGAARIVGVDAGVSVAHVMEDCLVSAQERRLVLRAEHIDALLQGTDLLTRIATPGNSVSAEDIEAYVGLLGHLLDPSATPAPAPTPTVMAPTIEIPAEPVRSEAPEPMSMEPLEPTARKKRTTEGGERVLRVTAGRLNSLLDLSSKSLVETQRLKPWLATMQRIRRQQSNGLRALEDLNVHLKDHALSLQAQEALNDARRLLAETQQMLAQKTAELDEFAWQASQRAQVLYDTALACRMRPFADVLAGQARMVRDLGRSLGKQVRLEIEGEKTQVDRDVLEKLEAPLTHLLRNAVDHGIEMPEQRVLAGKPAEGLIRLRASHQAGLLVLELADDGAGVDLERVRRTIVERGLSPEQTAASLSEEELLTFLFLPGFSLRDKVTEVSGRGVGLDAVQHMVRQLRGAVVLEQTAGAGSRFHLEVPLTLSVVRSLVVEVGGEAYAFPLAHIERMCDLAPQDIVQVEGRQHFWHEGRHVGLVAATQLLNRPVTPNNGQALKVVMIREREVIYGVAVERFIGERTLVVLPLDERLGKVQDISAGALLDDGSVVLIVDVEDLLRSVDKLLDTGRLERIARQNEAQVPRKRILVVDDSLTVRELERKLLLNRGYDVAVAVDGMDGWNALRSEDFDLLITDIDMPRMDGIELVSLLRRDNRLQSLPVMVVSYKDREEDRRRGLDAGADYYLAKASFHDDALLDAVVELIGGARA</sequence>
<evidence type="ECO:0000256" key="2">
    <source>
        <dbReference type="ARBA" id="ARBA00012438"/>
    </source>
</evidence>
<keyword evidence="5 14" id="KW-0418">Kinase</keyword>
<dbReference type="SUPFAM" id="SSF47226">
    <property type="entry name" value="Histidine-containing phosphotransfer domain, HPT domain"/>
    <property type="match status" value="1"/>
</dbReference>
<dbReference type="InterPro" id="IPR008207">
    <property type="entry name" value="Sig_transdc_His_kin_Hpt_dom"/>
</dbReference>
<gene>
    <name evidence="14" type="ORF">OC610_21550</name>
</gene>
<dbReference type="InterPro" id="IPR002545">
    <property type="entry name" value="CheW-lke_dom"/>
</dbReference>
<dbReference type="Pfam" id="PF00072">
    <property type="entry name" value="Response_reg"/>
    <property type="match status" value="1"/>
</dbReference>
<comment type="catalytic activity">
    <reaction evidence="1">
        <text>ATP + protein L-histidine = ADP + protein N-phospho-L-histidine.</text>
        <dbReference type="EC" id="2.7.13.3"/>
    </reaction>
</comment>
<keyword evidence="6" id="KW-0902">Two-component regulatory system</keyword>
<evidence type="ECO:0000259" key="13">
    <source>
        <dbReference type="PROSITE" id="PS50894"/>
    </source>
</evidence>
<feature type="domain" description="HPt" evidence="13">
    <location>
        <begin position="4"/>
        <end position="119"/>
    </location>
</feature>
<evidence type="ECO:0000259" key="12">
    <source>
        <dbReference type="PROSITE" id="PS50851"/>
    </source>
</evidence>
<reference evidence="14" key="1">
    <citation type="submission" date="2022-07" db="EMBL/GenBank/DDBJ databases">
        <title>Pseudomonas agronomica sp. nov.: a novel bacterium with biotechnological application in the synthesis of biofertilizers from valorized agricultural residues.</title>
        <authorList>
            <person name="Robas M."/>
            <person name="Fernandez V.M."/>
            <person name="Luna L."/>
            <person name="Provanza A."/>
            <person name="Jimenez P.A."/>
        </authorList>
    </citation>
    <scope>NUCLEOTIDE SEQUENCE</scope>
    <source>
        <strain evidence="14">SAICEU22T</strain>
    </source>
</reference>
<dbReference type="PRINTS" id="PR00344">
    <property type="entry name" value="BCTRLSENSOR"/>
</dbReference>
<keyword evidence="4" id="KW-0808">Transferase</keyword>